<evidence type="ECO:0000313" key="8">
    <source>
        <dbReference type="Proteomes" id="UP000005237"/>
    </source>
</evidence>
<evidence type="ECO:0000256" key="2">
    <source>
        <dbReference type="ARBA" id="ARBA00023125"/>
    </source>
</evidence>
<dbReference type="PRINTS" id="PR00053">
    <property type="entry name" value="FORKHEAD"/>
</dbReference>
<dbReference type="GO" id="GO:0000978">
    <property type="term" value="F:RNA polymerase II cis-regulatory region sequence-specific DNA binding"/>
    <property type="evidence" value="ECO:0007669"/>
    <property type="project" value="TreeGrafter"/>
</dbReference>
<keyword evidence="2 4" id="KW-0238">DNA-binding</keyword>
<dbReference type="GO" id="GO:0007501">
    <property type="term" value="P:mesodermal cell fate specification"/>
    <property type="evidence" value="ECO:0007669"/>
    <property type="project" value="EnsemblMetazoa"/>
</dbReference>
<dbReference type="FunFam" id="1.10.10.10:FF:000071">
    <property type="entry name" value="Forkhead box F1"/>
    <property type="match status" value="1"/>
</dbReference>
<feature type="domain" description="Fork-head" evidence="6">
    <location>
        <begin position="77"/>
        <end position="174"/>
    </location>
</feature>
<reference evidence="7" key="2">
    <citation type="submission" date="2022-06" db="UniProtKB">
        <authorList>
            <consortium name="EnsemblMetazoa"/>
        </authorList>
    </citation>
    <scope>IDENTIFICATION</scope>
    <source>
        <strain evidence="7">DF5081</strain>
    </source>
</reference>
<evidence type="ECO:0000256" key="1">
    <source>
        <dbReference type="ARBA" id="ARBA00004123"/>
    </source>
</evidence>
<dbReference type="PROSITE" id="PS00657">
    <property type="entry name" value="FORK_HEAD_1"/>
    <property type="match status" value="1"/>
</dbReference>
<evidence type="ECO:0000259" key="6">
    <source>
        <dbReference type="PROSITE" id="PS50039"/>
    </source>
</evidence>
<accession>A0A8R1I526</accession>
<dbReference type="SMART" id="SM00339">
    <property type="entry name" value="FH"/>
    <property type="match status" value="1"/>
</dbReference>
<dbReference type="GO" id="GO:0000981">
    <property type="term" value="F:DNA-binding transcription factor activity, RNA polymerase II-specific"/>
    <property type="evidence" value="ECO:0007669"/>
    <property type="project" value="TreeGrafter"/>
</dbReference>
<proteinExistence type="predicted"/>
<evidence type="ECO:0000256" key="5">
    <source>
        <dbReference type="SAM" id="MobiDB-lite"/>
    </source>
</evidence>
<sequence>MDCLSPTFSLADALVPLNLNPSIGGSLSSHPPLHHHHHHQRLMSNEDDEENEIMLEEVEKGDETEDGDGRSRKRKEKPPYSYIALIAMAISKMPDKKATLAEIYQYLQENFDFFRGEYTGWRNSIRHNLSLNECFIKLPKDTGESYRGRKGHKWTISESHEFMLEENGFRRRPRGYKARKKSHFAANEVPNSNTYDQYPCSTTDYSSDSIHDVKIEENGGSPNSEHVVSSTSTIPLPSLNAVAHDQSPIYPNPSPYFGYGTAEIPMQWASPSYDWCSYPTHLNNSEYHVLPTSSTYTTPQISPFYPHPPNSNGFMDDWRFGSTTSGTGYGFMTTMSSSAALSSDTAQLDHLNC</sequence>
<dbReference type="PROSITE" id="PS00658">
    <property type="entry name" value="FORK_HEAD_2"/>
    <property type="match status" value="1"/>
</dbReference>
<dbReference type="AlphaFoldDB" id="A0A8R1I526"/>
<dbReference type="PANTHER" id="PTHR46262:SF2">
    <property type="entry name" value="FORKHEAD BOX PROTEIN BINIOU"/>
    <property type="match status" value="1"/>
</dbReference>
<dbReference type="GO" id="GO:0005634">
    <property type="term" value="C:nucleus"/>
    <property type="evidence" value="ECO:0007669"/>
    <property type="project" value="UniProtKB-SubCell"/>
</dbReference>
<dbReference type="Proteomes" id="UP000005237">
    <property type="component" value="Unassembled WGS sequence"/>
</dbReference>
<feature type="DNA-binding region" description="Fork-head" evidence="4">
    <location>
        <begin position="77"/>
        <end position="174"/>
    </location>
</feature>
<dbReference type="InterPro" id="IPR036390">
    <property type="entry name" value="WH_DNA-bd_sf"/>
</dbReference>
<comment type="subcellular location">
    <subcellularLocation>
        <location evidence="1 4">Nucleus</location>
    </subcellularLocation>
</comment>
<name>A0A8R1I526_CAEJA</name>
<feature type="compositionally biased region" description="Acidic residues" evidence="5">
    <location>
        <begin position="56"/>
        <end position="66"/>
    </location>
</feature>
<evidence type="ECO:0000256" key="4">
    <source>
        <dbReference type="PROSITE-ProRule" id="PRU00089"/>
    </source>
</evidence>
<organism evidence="7 8">
    <name type="scientific">Caenorhabditis japonica</name>
    <dbReference type="NCBI Taxonomy" id="281687"/>
    <lineage>
        <taxon>Eukaryota</taxon>
        <taxon>Metazoa</taxon>
        <taxon>Ecdysozoa</taxon>
        <taxon>Nematoda</taxon>
        <taxon>Chromadorea</taxon>
        <taxon>Rhabditida</taxon>
        <taxon>Rhabditina</taxon>
        <taxon>Rhabditomorpha</taxon>
        <taxon>Rhabditoidea</taxon>
        <taxon>Rhabditidae</taxon>
        <taxon>Peloderinae</taxon>
        <taxon>Caenorhabditis</taxon>
    </lineage>
</organism>
<dbReference type="PROSITE" id="PS50039">
    <property type="entry name" value="FORK_HEAD_3"/>
    <property type="match status" value="1"/>
</dbReference>
<dbReference type="InterPro" id="IPR018122">
    <property type="entry name" value="TF_fork_head_CS_1"/>
</dbReference>
<dbReference type="SUPFAM" id="SSF46785">
    <property type="entry name" value="Winged helix' DNA-binding domain"/>
    <property type="match status" value="1"/>
</dbReference>
<protein>
    <submittedName>
        <fullName evidence="7">Fork-head domain-containing protein</fullName>
    </submittedName>
</protein>
<feature type="region of interest" description="Disordered" evidence="5">
    <location>
        <begin position="56"/>
        <end position="75"/>
    </location>
</feature>
<reference evidence="8" key="1">
    <citation type="submission" date="2010-08" db="EMBL/GenBank/DDBJ databases">
        <authorList>
            <consortium name="Caenorhabditis japonica Sequencing Consortium"/>
            <person name="Wilson R.K."/>
        </authorList>
    </citation>
    <scope>NUCLEOTIDE SEQUENCE [LARGE SCALE GENOMIC DNA]</scope>
    <source>
        <strain evidence="8">DF5081</strain>
    </source>
</reference>
<dbReference type="PANTHER" id="PTHR46262">
    <property type="entry name" value="FORKHEAD BOX PROTEIN BINIOU"/>
    <property type="match status" value="1"/>
</dbReference>
<dbReference type="Gene3D" id="1.10.10.10">
    <property type="entry name" value="Winged helix-like DNA-binding domain superfamily/Winged helix DNA-binding domain"/>
    <property type="match status" value="1"/>
</dbReference>
<evidence type="ECO:0000256" key="3">
    <source>
        <dbReference type="ARBA" id="ARBA00023242"/>
    </source>
</evidence>
<dbReference type="InterPro" id="IPR001766">
    <property type="entry name" value="Fork_head_dom"/>
</dbReference>
<dbReference type="InterPro" id="IPR030456">
    <property type="entry name" value="TF_fork_head_CS_2"/>
</dbReference>
<dbReference type="Pfam" id="PF00250">
    <property type="entry name" value="Forkhead"/>
    <property type="match status" value="1"/>
</dbReference>
<dbReference type="GO" id="GO:0009887">
    <property type="term" value="P:animal organ morphogenesis"/>
    <property type="evidence" value="ECO:0007669"/>
    <property type="project" value="TreeGrafter"/>
</dbReference>
<dbReference type="InterPro" id="IPR036388">
    <property type="entry name" value="WH-like_DNA-bd_sf"/>
</dbReference>
<feature type="region of interest" description="Disordered" evidence="5">
    <location>
        <begin position="26"/>
        <end position="49"/>
    </location>
</feature>
<keyword evidence="8" id="KW-1185">Reference proteome</keyword>
<dbReference type="GO" id="GO:0002119">
    <property type="term" value="P:nematode larval development"/>
    <property type="evidence" value="ECO:0007669"/>
    <property type="project" value="EnsemblMetazoa"/>
</dbReference>
<dbReference type="InterPro" id="IPR051770">
    <property type="entry name" value="Forkhead_box_regulator"/>
</dbReference>
<dbReference type="GO" id="GO:0048337">
    <property type="term" value="P:positive regulation of mesodermal cell fate specification"/>
    <property type="evidence" value="ECO:0007669"/>
    <property type="project" value="EnsemblMetazoa"/>
</dbReference>
<feature type="compositionally biased region" description="Basic residues" evidence="5">
    <location>
        <begin position="32"/>
        <end position="41"/>
    </location>
</feature>
<dbReference type="EnsemblMetazoa" id="CJA18428.1">
    <property type="protein sequence ID" value="CJA18428.1"/>
    <property type="gene ID" value="WBGene00137633"/>
</dbReference>
<keyword evidence="3 4" id="KW-0539">Nucleus</keyword>
<evidence type="ECO:0000313" key="7">
    <source>
        <dbReference type="EnsemblMetazoa" id="CJA18428.1"/>
    </source>
</evidence>